<keyword evidence="2" id="KW-1185">Reference proteome</keyword>
<name>A0ABS5ELP0_9PROT</name>
<protein>
    <recommendedName>
        <fullName evidence="3">ABC-type transport auxiliary lipoprotein component domain-containing protein</fullName>
    </recommendedName>
</protein>
<dbReference type="EMBL" id="JAAEDI010000023">
    <property type="protein sequence ID" value="MBR0651940.1"/>
    <property type="molecule type" value="Genomic_DNA"/>
</dbReference>
<gene>
    <name evidence="1" type="ORF">GXW78_19905</name>
</gene>
<comment type="caution">
    <text evidence="1">The sequence shown here is derived from an EMBL/GenBank/DDBJ whole genome shotgun (WGS) entry which is preliminary data.</text>
</comment>
<sequence length="195" mass="20984">MAQDFALPRRSLAVALAGLTAACSTRPPLPPAQLPFDPAAGFADPGNQAIINTASYFASPGQMAGQPWVAAHIISQAEFLVIELNVNQRWIEMSPLAKMALEQARPEWRAAIGIEQAALPQPVINAMTAVRMDYGGQNPTAAPTRLQPPLFTPGGDASLAKLSNLPLLPRSAQAAQMVFYEFLRIQRQGQDDSWP</sequence>
<reference evidence="2" key="1">
    <citation type="journal article" date="2021" name="Syst. Appl. Microbiol.">
        <title>Roseomonas hellenica sp. nov., isolated from roots of wild-growing Alkanna tinctoria.</title>
        <authorList>
            <person name="Rat A."/>
            <person name="Naranjo H.D."/>
            <person name="Lebbe L."/>
            <person name="Cnockaert M."/>
            <person name="Krigas N."/>
            <person name="Grigoriadou K."/>
            <person name="Maloupa E."/>
            <person name="Willems A."/>
        </authorList>
    </citation>
    <scope>NUCLEOTIDE SEQUENCE [LARGE SCALE GENOMIC DNA]</scope>
    <source>
        <strain evidence="2">LMG 31159</strain>
    </source>
</reference>
<dbReference type="Proteomes" id="UP000698752">
    <property type="component" value="Unassembled WGS sequence"/>
</dbReference>
<evidence type="ECO:0000313" key="2">
    <source>
        <dbReference type="Proteomes" id="UP000698752"/>
    </source>
</evidence>
<evidence type="ECO:0008006" key="3">
    <source>
        <dbReference type="Google" id="ProtNLM"/>
    </source>
</evidence>
<dbReference type="RefSeq" id="WP_211870658.1">
    <property type="nucleotide sequence ID" value="NZ_JAAEDI010000023.1"/>
</dbReference>
<accession>A0ABS5ELP0</accession>
<evidence type="ECO:0000313" key="1">
    <source>
        <dbReference type="EMBL" id="MBR0651940.1"/>
    </source>
</evidence>
<proteinExistence type="predicted"/>
<organism evidence="1 2">
    <name type="scientific">Neoroseomonas terrae</name>
    <dbReference type="NCBI Taxonomy" id="424799"/>
    <lineage>
        <taxon>Bacteria</taxon>
        <taxon>Pseudomonadati</taxon>
        <taxon>Pseudomonadota</taxon>
        <taxon>Alphaproteobacteria</taxon>
        <taxon>Acetobacterales</taxon>
        <taxon>Acetobacteraceae</taxon>
        <taxon>Neoroseomonas</taxon>
    </lineage>
</organism>